<dbReference type="EMBL" id="KY774314">
    <property type="protein sequence ID" value="ART32031.1"/>
    <property type="molecule type" value="Genomic_DNA"/>
</dbReference>
<gene>
    <name evidence="1" type="ORF">AEK19_MT0849</name>
    <name evidence="2" type="ORF">AEK19_MT1860</name>
</gene>
<dbReference type="AlphaFoldDB" id="A0A1Y0B3P8"/>
<reference evidence="2" key="1">
    <citation type="submission" date="2017-03" db="EMBL/GenBank/DDBJ databases">
        <title>The mitochondrial genome of the carnivorous plant Utricularia reniformis (Lentibulariaceae): structure, comparative analysis and evolutionary landmarks.</title>
        <authorList>
            <person name="Silva S.R."/>
            <person name="Alvarenga D.O."/>
            <person name="Michael T.P."/>
            <person name="Miranda V.F.O."/>
            <person name="Varani A.M."/>
        </authorList>
    </citation>
    <scope>NUCLEOTIDE SEQUENCE</scope>
</reference>
<sequence length="63" mass="7325">MRVKDSLFLHFLKGAWVSNFPAGVITTRIPSTLILSEHLFFFLPPKLVRLNLELKVVYRLPED</sequence>
<geneLocation type="mitochondrion" evidence="2"/>
<protein>
    <submittedName>
        <fullName evidence="2">Uncharacterized protein</fullName>
    </submittedName>
</protein>
<name>A0A1Y0B3P8_9LAMI</name>
<organism evidence="2">
    <name type="scientific">Utricularia reniformis</name>
    <dbReference type="NCBI Taxonomy" id="192314"/>
    <lineage>
        <taxon>Eukaryota</taxon>
        <taxon>Viridiplantae</taxon>
        <taxon>Streptophyta</taxon>
        <taxon>Embryophyta</taxon>
        <taxon>Tracheophyta</taxon>
        <taxon>Spermatophyta</taxon>
        <taxon>Magnoliopsida</taxon>
        <taxon>eudicotyledons</taxon>
        <taxon>Gunneridae</taxon>
        <taxon>Pentapetalae</taxon>
        <taxon>asterids</taxon>
        <taxon>lamiids</taxon>
        <taxon>Lamiales</taxon>
        <taxon>Lentibulariaceae</taxon>
        <taxon>Utricularia</taxon>
    </lineage>
</organism>
<accession>A0A1Y0B3P8</accession>
<keyword evidence="2" id="KW-0496">Mitochondrion</keyword>
<dbReference type="EMBL" id="KY774314">
    <property type="protein sequence ID" value="ART31080.1"/>
    <property type="molecule type" value="Genomic_DNA"/>
</dbReference>
<proteinExistence type="predicted"/>
<evidence type="ECO:0000313" key="1">
    <source>
        <dbReference type="EMBL" id="ART31080.1"/>
    </source>
</evidence>
<evidence type="ECO:0000313" key="2">
    <source>
        <dbReference type="EMBL" id="ART32031.1"/>
    </source>
</evidence>